<gene>
    <name evidence="8" type="ORF">P0Y65_15845</name>
</gene>
<feature type="domain" description="Outer membrane protein beta-barrel" evidence="7">
    <location>
        <begin position="36"/>
        <end position="216"/>
    </location>
</feature>
<dbReference type="PANTHER" id="PTHR34001:SF3">
    <property type="entry name" value="BLL7405 PROTEIN"/>
    <property type="match status" value="1"/>
</dbReference>
<dbReference type="PANTHER" id="PTHR34001">
    <property type="entry name" value="BLL7405 PROTEIN"/>
    <property type="match status" value="1"/>
</dbReference>
<proteinExistence type="inferred from homology"/>
<evidence type="ECO:0000313" key="8">
    <source>
        <dbReference type="EMBL" id="WEK03651.1"/>
    </source>
</evidence>
<name>A0AAJ6AZC3_9HYPH</name>
<evidence type="ECO:0000256" key="4">
    <source>
        <dbReference type="ARBA" id="ARBA00023237"/>
    </source>
</evidence>
<dbReference type="InterPro" id="IPR011250">
    <property type="entry name" value="OMP/PagP_B-barrel"/>
</dbReference>
<dbReference type="InterPro" id="IPR027385">
    <property type="entry name" value="Beta-barrel_OMP"/>
</dbReference>
<protein>
    <submittedName>
        <fullName evidence="8">Outer membrane beta-barrel protein</fullName>
    </submittedName>
</protein>
<accession>A0AAJ6AZC3</accession>
<evidence type="ECO:0000256" key="2">
    <source>
        <dbReference type="ARBA" id="ARBA00022729"/>
    </source>
</evidence>
<organism evidence="8 9">
    <name type="scientific">Candidatus Devosia phytovorans</name>
    <dbReference type="NCBI Taxonomy" id="3121372"/>
    <lineage>
        <taxon>Bacteria</taxon>
        <taxon>Pseudomonadati</taxon>
        <taxon>Pseudomonadota</taxon>
        <taxon>Alphaproteobacteria</taxon>
        <taxon>Hyphomicrobiales</taxon>
        <taxon>Devosiaceae</taxon>
        <taxon>Devosia</taxon>
    </lineage>
</organism>
<comment type="similarity">
    <text evidence="5">Belongs to the Omp25/RopB family.</text>
</comment>
<comment type="subcellular location">
    <subcellularLocation>
        <location evidence="1">Cell outer membrane</location>
    </subcellularLocation>
</comment>
<dbReference type="Pfam" id="PF13505">
    <property type="entry name" value="OMP_b-brl"/>
    <property type="match status" value="1"/>
</dbReference>
<sequence>MSKSVSTASVLALILVAGASSAAMAADLPLATAPIAPSYNSLDVAIATDDWTGFYVGASIGGATTDDFDEANSAWTGGVQAGYLQQFGTFVVGGELSASLSDDLYYQIQPGAGLQESWAIEAKGRAGVALDQTLIYGTAGIALSELEAAGATTSEAETYAGAVFGAGIEQGLGNGWSLRAEYTQTRYWDVDSTIGGIASTDDLTKHAITAGVNYRF</sequence>
<dbReference type="Gene3D" id="2.40.160.20">
    <property type="match status" value="1"/>
</dbReference>
<evidence type="ECO:0000256" key="3">
    <source>
        <dbReference type="ARBA" id="ARBA00023136"/>
    </source>
</evidence>
<feature type="signal peptide" evidence="6">
    <location>
        <begin position="1"/>
        <end position="25"/>
    </location>
</feature>
<evidence type="ECO:0000259" key="7">
    <source>
        <dbReference type="Pfam" id="PF13505"/>
    </source>
</evidence>
<evidence type="ECO:0000256" key="1">
    <source>
        <dbReference type="ARBA" id="ARBA00004442"/>
    </source>
</evidence>
<dbReference type="GO" id="GO:0009279">
    <property type="term" value="C:cell outer membrane"/>
    <property type="evidence" value="ECO:0007669"/>
    <property type="project" value="UniProtKB-SubCell"/>
</dbReference>
<feature type="chain" id="PRO_5042476531" evidence="6">
    <location>
        <begin position="26"/>
        <end position="216"/>
    </location>
</feature>
<evidence type="ECO:0000256" key="6">
    <source>
        <dbReference type="SAM" id="SignalP"/>
    </source>
</evidence>
<dbReference type="Proteomes" id="UP001217476">
    <property type="component" value="Chromosome"/>
</dbReference>
<dbReference type="EMBL" id="CP119312">
    <property type="protein sequence ID" value="WEK03651.1"/>
    <property type="molecule type" value="Genomic_DNA"/>
</dbReference>
<evidence type="ECO:0000313" key="9">
    <source>
        <dbReference type="Proteomes" id="UP001217476"/>
    </source>
</evidence>
<dbReference type="InterPro" id="IPR051692">
    <property type="entry name" value="OMP-like"/>
</dbReference>
<dbReference type="AlphaFoldDB" id="A0AAJ6AZC3"/>
<keyword evidence="4" id="KW-0998">Cell outer membrane</keyword>
<keyword evidence="3" id="KW-0472">Membrane</keyword>
<dbReference type="SUPFAM" id="SSF56925">
    <property type="entry name" value="OMPA-like"/>
    <property type="match status" value="1"/>
</dbReference>
<keyword evidence="2 6" id="KW-0732">Signal</keyword>
<evidence type="ECO:0000256" key="5">
    <source>
        <dbReference type="ARBA" id="ARBA00038306"/>
    </source>
</evidence>
<reference evidence="8" key="1">
    <citation type="submission" date="2023-03" db="EMBL/GenBank/DDBJ databases">
        <title>Andean soil-derived lignocellulolytic bacterial consortium as a source of novel taxa and putative plastic-active enzymes.</title>
        <authorList>
            <person name="Diaz-Garcia L."/>
            <person name="Chuvochina M."/>
            <person name="Feuerriegel G."/>
            <person name="Bunk B."/>
            <person name="Sproer C."/>
            <person name="Streit W.R."/>
            <person name="Rodriguez L.M."/>
            <person name="Overmann J."/>
            <person name="Jimenez D.J."/>
        </authorList>
    </citation>
    <scope>NUCLEOTIDE SEQUENCE</scope>
    <source>
        <strain evidence="8">MAG 4196</strain>
    </source>
</reference>